<dbReference type="EMBL" id="FNAQ01000002">
    <property type="protein sequence ID" value="SDD97860.1"/>
    <property type="molecule type" value="Genomic_DNA"/>
</dbReference>
<keyword evidence="5 7" id="KW-1133">Transmembrane helix</keyword>
<organism evidence="9 10">
    <name type="scientific">Desulfuromonas thiophila</name>
    <dbReference type="NCBI Taxonomy" id="57664"/>
    <lineage>
        <taxon>Bacteria</taxon>
        <taxon>Pseudomonadati</taxon>
        <taxon>Thermodesulfobacteriota</taxon>
        <taxon>Desulfuromonadia</taxon>
        <taxon>Desulfuromonadales</taxon>
        <taxon>Desulfuromonadaceae</taxon>
        <taxon>Desulfuromonas</taxon>
    </lineage>
</organism>
<dbReference type="SUPFAM" id="SSF161098">
    <property type="entry name" value="MetI-like"/>
    <property type="match status" value="1"/>
</dbReference>
<evidence type="ECO:0000313" key="10">
    <source>
        <dbReference type="Proteomes" id="UP000243205"/>
    </source>
</evidence>
<keyword evidence="6 7" id="KW-0472">Membrane</keyword>
<dbReference type="OrthoDB" id="5396703at2"/>
<evidence type="ECO:0000313" key="9">
    <source>
        <dbReference type="EMBL" id="SDD97860.1"/>
    </source>
</evidence>
<dbReference type="Pfam" id="PF00528">
    <property type="entry name" value="BPD_transp_1"/>
    <property type="match status" value="1"/>
</dbReference>
<feature type="transmembrane region" description="Helical" evidence="7">
    <location>
        <begin position="101"/>
        <end position="123"/>
    </location>
</feature>
<evidence type="ECO:0000256" key="6">
    <source>
        <dbReference type="ARBA" id="ARBA00023136"/>
    </source>
</evidence>
<reference evidence="10" key="1">
    <citation type="submission" date="2016-10" db="EMBL/GenBank/DDBJ databases">
        <authorList>
            <person name="Varghese N."/>
            <person name="Submissions S."/>
        </authorList>
    </citation>
    <scope>NUCLEOTIDE SEQUENCE [LARGE SCALE GENOMIC DNA]</scope>
    <source>
        <strain evidence="10">DSM 8987</strain>
    </source>
</reference>
<dbReference type="GO" id="GO:0005886">
    <property type="term" value="C:plasma membrane"/>
    <property type="evidence" value="ECO:0007669"/>
    <property type="project" value="UniProtKB-SubCell"/>
</dbReference>
<gene>
    <name evidence="9" type="ORF">SAMN05661003_102304</name>
</gene>
<protein>
    <submittedName>
        <fullName evidence="9">NitT/TauT family transport system permease protein</fullName>
    </submittedName>
</protein>
<dbReference type="InterPro" id="IPR035906">
    <property type="entry name" value="MetI-like_sf"/>
</dbReference>
<feature type="transmembrane region" description="Helical" evidence="7">
    <location>
        <begin position="70"/>
        <end position="89"/>
    </location>
</feature>
<dbReference type="STRING" id="57664.SAMN05661003_102304"/>
<feature type="domain" description="ABC transmembrane type-1" evidence="8">
    <location>
        <begin position="63"/>
        <end position="244"/>
    </location>
</feature>
<dbReference type="PROSITE" id="PS50928">
    <property type="entry name" value="ABC_TM1"/>
    <property type="match status" value="1"/>
</dbReference>
<keyword evidence="4 7" id="KW-0812">Transmembrane</keyword>
<keyword evidence="10" id="KW-1185">Reference proteome</keyword>
<sequence>MLSSRIARLLAPTLLLVLLWHLTALVIEGWRGVPFPTPLESVQRLGQLLLGLPLNQHSIYRHIAVSLQRWLGAFSLAALLGLLFGLAAARWKGFRLLTAPIPQLLLLVPGLAWIPVALLIFGVGEAATGFMIALTAFAPIALATRDGIRQIDPAYLRAGRMLGATERALFRQVALPAALPALLAGMRIGLGNSWRVLVAAEMVVGSGSGLGFSILESRWNLDYPAAMACILCLCLLGLLFERGLFGSLERVTLRLWRGAPEA</sequence>
<feature type="transmembrane region" description="Helical" evidence="7">
    <location>
        <begin position="129"/>
        <end position="148"/>
    </location>
</feature>
<evidence type="ECO:0000256" key="3">
    <source>
        <dbReference type="ARBA" id="ARBA00022475"/>
    </source>
</evidence>
<comment type="similarity">
    <text evidence="7">Belongs to the binding-protein-dependent transport system permease family.</text>
</comment>
<dbReference type="GO" id="GO:0055085">
    <property type="term" value="P:transmembrane transport"/>
    <property type="evidence" value="ECO:0007669"/>
    <property type="project" value="InterPro"/>
</dbReference>
<name>A0A1G6Z5H2_9BACT</name>
<evidence type="ECO:0000259" key="8">
    <source>
        <dbReference type="PROSITE" id="PS50928"/>
    </source>
</evidence>
<proteinExistence type="inferred from homology"/>
<dbReference type="RefSeq" id="WP_092076401.1">
    <property type="nucleotide sequence ID" value="NZ_FNAQ01000002.1"/>
</dbReference>
<evidence type="ECO:0000256" key="4">
    <source>
        <dbReference type="ARBA" id="ARBA00022692"/>
    </source>
</evidence>
<keyword evidence="3" id="KW-1003">Cell membrane</keyword>
<dbReference type="PANTHER" id="PTHR30151:SF0">
    <property type="entry name" value="ABC TRANSPORTER PERMEASE PROTEIN MJ0413-RELATED"/>
    <property type="match status" value="1"/>
</dbReference>
<evidence type="ECO:0000256" key="5">
    <source>
        <dbReference type="ARBA" id="ARBA00022989"/>
    </source>
</evidence>
<accession>A0A1G6Z5H2</accession>
<evidence type="ECO:0000256" key="7">
    <source>
        <dbReference type="RuleBase" id="RU363032"/>
    </source>
</evidence>
<evidence type="ECO:0000256" key="1">
    <source>
        <dbReference type="ARBA" id="ARBA00004651"/>
    </source>
</evidence>
<comment type="subcellular location">
    <subcellularLocation>
        <location evidence="1 7">Cell membrane</location>
        <topology evidence="1 7">Multi-pass membrane protein</topology>
    </subcellularLocation>
</comment>
<feature type="transmembrane region" description="Helical" evidence="7">
    <location>
        <begin position="169"/>
        <end position="190"/>
    </location>
</feature>
<dbReference type="AlphaFoldDB" id="A0A1G6Z5H2"/>
<evidence type="ECO:0000256" key="2">
    <source>
        <dbReference type="ARBA" id="ARBA00022448"/>
    </source>
</evidence>
<dbReference type="Gene3D" id="1.10.3720.10">
    <property type="entry name" value="MetI-like"/>
    <property type="match status" value="1"/>
</dbReference>
<dbReference type="CDD" id="cd06261">
    <property type="entry name" value="TM_PBP2"/>
    <property type="match status" value="1"/>
</dbReference>
<dbReference type="Proteomes" id="UP000243205">
    <property type="component" value="Unassembled WGS sequence"/>
</dbReference>
<dbReference type="PANTHER" id="PTHR30151">
    <property type="entry name" value="ALKANE SULFONATE ABC TRANSPORTER-RELATED, MEMBRANE SUBUNIT"/>
    <property type="match status" value="1"/>
</dbReference>
<keyword evidence="2 7" id="KW-0813">Transport</keyword>
<dbReference type="InterPro" id="IPR000515">
    <property type="entry name" value="MetI-like"/>
</dbReference>
<feature type="transmembrane region" description="Helical" evidence="7">
    <location>
        <begin position="222"/>
        <end position="240"/>
    </location>
</feature>